<feature type="compositionally biased region" description="Polar residues" evidence="4">
    <location>
        <begin position="193"/>
        <end position="213"/>
    </location>
</feature>
<feature type="domain" description="Glycoside hydrolase family 5" evidence="6">
    <location>
        <begin position="280"/>
        <end position="502"/>
    </location>
</feature>
<feature type="compositionally biased region" description="Low complexity" evidence="4">
    <location>
        <begin position="117"/>
        <end position="129"/>
    </location>
</feature>
<dbReference type="AlphaFoldDB" id="A0A139AH99"/>
<keyword evidence="5" id="KW-0472">Membrane</keyword>
<evidence type="ECO:0000256" key="2">
    <source>
        <dbReference type="ARBA" id="ARBA00022801"/>
    </source>
</evidence>
<evidence type="ECO:0000313" key="8">
    <source>
        <dbReference type="Proteomes" id="UP000070544"/>
    </source>
</evidence>
<comment type="similarity">
    <text evidence="1">Belongs to the glycosyl hydrolase 5 (cellulase A) family.</text>
</comment>
<feature type="transmembrane region" description="Helical" evidence="5">
    <location>
        <begin position="161"/>
        <end position="182"/>
    </location>
</feature>
<dbReference type="InterPro" id="IPR017853">
    <property type="entry name" value="GH"/>
</dbReference>
<dbReference type="PANTHER" id="PTHR31308">
    <property type="match status" value="1"/>
</dbReference>
<feature type="compositionally biased region" description="Pro residues" evidence="4">
    <location>
        <begin position="38"/>
        <end position="47"/>
    </location>
</feature>
<dbReference type="Pfam" id="PF00150">
    <property type="entry name" value="Cellulase"/>
    <property type="match status" value="1"/>
</dbReference>
<evidence type="ECO:0000259" key="6">
    <source>
        <dbReference type="Pfam" id="PF00150"/>
    </source>
</evidence>
<keyword evidence="3" id="KW-0326">Glycosidase</keyword>
<sequence length="822" mass="86321">MEHGHTRPLSVSRLPDGEETTTGELVPLQSAVQSESESPPPVPPPKTPMRTVKALPQPVSPASPRMSISSRVGTGFSSEEDGYNTSDSESGGLLRGGAAPMSPQQYRPSFSGAGLKPPQSAAPASARAHAAHVPFDGNFSQMQSDLGGSTKQIPFYRRRRFLLGASLGLVAVVLIIGLAVGLRGRNTANTQANQIQESHTPTNSSDNSGSFTVNPFATVPTSPSSTASPMPLASPSLSPLTVQGSRIIEYDTGRSVHLHGVNIVSKYPPFTLVDVSSAAAISAALDPLVNLGYNFVRLGFTWEAYEPQRGIYTVSYLSDYVTLVRELGARGIYTLVDFHQDTFSRWSLGGCGEGFPQWAVPDAQQSTPANYTSADDLRAKGCALWGVTNNRQVSKGGDLDVSFGNLMVAGTARDSYAQMVGNVAKALIGLRNCVLGFDIINEPYLVNNAFYEAAYASIVATGWDYPNIVVEPAFKNNVLSRPNVPNVIYAPHYYDWRFIMDEVYIQLQYAIQNGGLTAAAAAFLANPSAATGAFLNAQLGFVLTATDKLTEWMGNGQTGAAVSTYLSGASAVQTSLTSFQLTATSLSANPDATSLSSFTTSITNVVDNLNGQLFSASTGLFPALAPQLTSAPLATDAAMTSMTTDSNALGTVPLILGEFGCDGAATFIDCPGWVWAMASSAEAQLASGWAQWAYVPIWTPQLGDLFNLESLSITTGVQGGYQPRATMMTGRPHVRKVAGNPTAIQVGKNPVSLSVTFNTVATVSNSTTELFFDDGAACGGLRASNVVATPAGATCSVARKPLLLCDSSGLPAGTAVTISVSC</sequence>
<keyword evidence="5" id="KW-0812">Transmembrane</keyword>
<organism evidence="7 8">
    <name type="scientific">Gonapodya prolifera (strain JEL478)</name>
    <name type="common">Monoblepharis prolifera</name>
    <dbReference type="NCBI Taxonomy" id="1344416"/>
    <lineage>
        <taxon>Eukaryota</taxon>
        <taxon>Fungi</taxon>
        <taxon>Fungi incertae sedis</taxon>
        <taxon>Chytridiomycota</taxon>
        <taxon>Chytridiomycota incertae sedis</taxon>
        <taxon>Monoblepharidomycetes</taxon>
        <taxon>Monoblepharidales</taxon>
        <taxon>Gonapodyaceae</taxon>
        <taxon>Gonapodya</taxon>
    </lineage>
</organism>
<dbReference type="InterPro" id="IPR052066">
    <property type="entry name" value="Glycosphingolipid_Hydrolases"/>
</dbReference>
<evidence type="ECO:0000256" key="3">
    <source>
        <dbReference type="ARBA" id="ARBA00023295"/>
    </source>
</evidence>
<evidence type="ECO:0000256" key="4">
    <source>
        <dbReference type="SAM" id="MobiDB-lite"/>
    </source>
</evidence>
<feature type="compositionally biased region" description="Low complexity" evidence="4">
    <location>
        <begin position="215"/>
        <end position="237"/>
    </location>
</feature>
<dbReference type="Gene3D" id="3.20.20.80">
    <property type="entry name" value="Glycosidases"/>
    <property type="match status" value="1"/>
</dbReference>
<accession>A0A139AH99</accession>
<gene>
    <name evidence="7" type="ORF">M427DRAFT_301441</name>
</gene>
<dbReference type="GO" id="GO:0000272">
    <property type="term" value="P:polysaccharide catabolic process"/>
    <property type="evidence" value="ECO:0007669"/>
    <property type="project" value="InterPro"/>
</dbReference>
<evidence type="ECO:0000256" key="1">
    <source>
        <dbReference type="ARBA" id="ARBA00005641"/>
    </source>
</evidence>
<feature type="region of interest" description="Disordered" evidence="4">
    <location>
        <begin position="1"/>
        <end position="129"/>
    </location>
</feature>
<dbReference type="GO" id="GO:0008422">
    <property type="term" value="F:beta-glucosidase activity"/>
    <property type="evidence" value="ECO:0007669"/>
    <property type="project" value="TreeGrafter"/>
</dbReference>
<dbReference type="InterPro" id="IPR001547">
    <property type="entry name" value="Glyco_hydro_5"/>
</dbReference>
<evidence type="ECO:0000256" key="5">
    <source>
        <dbReference type="SAM" id="Phobius"/>
    </source>
</evidence>
<feature type="compositionally biased region" description="Polar residues" evidence="4">
    <location>
        <begin position="66"/>
        <end position="89"/>
    </location>
</feature>
<feature type="region of interest" description="Disordered" evidence="4">
    <location>
        <begin position="193"/>
        <end position="237"/>
    </location>
</feature>
<dbReference type="SUPFAM" id="SSF51445">
    <property type="entry name" value="(Trans)glycosidases"/>
    <property type="match status" value="1"/>
</dbReference>
<keyword evidence="5" id="KW-1133">Transmembrane helix</keyword>
<dbReference type="Proteomes" id="UP000070544">
    <property type="component" value="Unassembled WGS sequence"/>
</dbReference>
<reference evidence="7 8" key="1">
    <citation type="journal article" date="2015" name="Genome Biol. Evol.">
        <title>Phylogenomic analyses indicate that early fungi evolved digesting cell walls of algal ancestors of land plants.</title>
        <authorList>
            <person name="Chang Y."/>
            <person name="Wang S."/>
            <person name="Sekimoto S."/>
            <person name="Aerts A.L."/>
            <person name="Choi C."/>
            <person name="Clum A."/>
            <person name="LaButti K.M."/>
            <person name="Lindquist E.A."/>
            <person name="Yee Ngan C."/>
            <person name="Ohm R.A."/>
            <person name="Salamov A.A."/>
            <person name="Grigoriev I.V."/>
            <person name="Spatafora J.W."/>
            <person name="Berbee M.L."/>
        </authorList>
    </citation>
    <scope>NUCLEOTIDE SEQUENCE [LARGE SCALE GENOMIC DNA]</scope>
    <source>
        <strain evidence="7 8">JEL478</strain>
    </source>
</reference>
<evidence type="ECO:0000313" key="7">
    <source>
        <dbReference type="EMBL" id="KXS16130.1"/>
    </source>
</evidence>
<dbReference type="PANTHER" id="PTHR31308:SF5">
    <property type="entry name" value="ERGOSTERYL-BETA-GLUCOSIDASE"/>
    <property type="match status" value="1"/>
</dbReference>
<dbReference type="STRING" id="1344416.A0A139AH99"/>
<protein>
    <submittedName>
        <fullName evidence="7">Glycoside hydrolase family 5 protein</fullName>
    </submittedName>
</protein>
<proteinExistence type="inferred from homology"/>
<dbReference type="EMBL" id="KQ965756">
    <property type="protein sequence ID" value="KXS16130.1"/>
    <property type="molecule type" value="Genomic_DNA"/>
</dbReference>
<keyword evidence="2 7" id="KW-0378">Hydrolase</keyword>
<name>A0A139AH99_GONPJ</name>
<keyword evidence="8" id="KW-1185">Reference proteome</keyword>
<dbReference type="OrthoDB" id="1887033at2759"/>